<keyword evidence="2" id="KW-0547">Nucleotide-binding</keyword>
<protein>
    <submittedName>
        <fullName evidence="6">Nucleotide-binding universal stress UspA family protein</fullName>
    </submittedName>
</protein>
<organism evidence="6 7">
    <name type="scientific">Niveibacterium umoris</name>
    <dbReference type="NCBI Taxonomy" id="1193620"/>
    <lineage>
        <taxon>Bacteria</taxon>
        <taxon>Pseudomonadati</taxon>
        <taxon>Pseudomonadota</taxon>
        <taxon>Betaproteobacteria</taxon>
        <taxon>Rhodocyclales</taxon>
        <taxon>Rhodocyclaceae</taxon>
        <taxon>Niveibacterium</taxon>
    </lineage>
</organism>
<keyword evidence="1" id="KW-0808">Transferase</keyword>
<proteinExistence type="predicted"/>
<evidence type="ECO:0000256" key="1">
    <source>
        <dbReference type="ARBA" id="ARBA00022679"/>
    </source>
</evidence>
<dbReference type="GO" id="GO:0004674">
    <property type="term" value="F:protein serine/threonine kinase activity"/>
    <property type="evidence" value="ECO:0007669"/>
    <property type="project" value="TreeGrafter"/>
</dbReference>
<dbReference type="InterPro" id="IPR014729">
    <property type="entry name" value="Rossmann-like_a/b/a_fold"/>
</dbReference>
<accession>A0A840BKI7</accession>
<sequence length="465" mass="50515">MLATELSPGAELDGYRIEARLHSGGMAVIYRVSRDDLPAPAVMKVPRLGHGETGATVVSFEVEQMVLEVLDGGPVPRLFAVGDIERNPYLVMELVEGRTLADLLSQGPLPELDVCRIVAAVAQAVQQLHEREVIHLDLKPSNIILRADGSAVLIDLGLARHAHLPDLLAEEFRRPMGSAPYIAPEQVLGVRSEARSDVFALGVMLYECATGHYPFGSPTTPGGMRKRLRSSPVPPRALVPTLSEAFQETIYRCLEVKVEQRLPSAKQLAFELQHPDQVAISEKGRWSRRQGGLQRLRKWLFGLGYEPPLTVAPTTRAADAPIIMVAVATAYTSDTHQQAIRNAVQRFALAMPAARVACVTVTKPAPVMGTSDEAGSAPRVHLQQLVQLRHWAEPIGLPPARVTFHVLEAGDPAEGLLEYARSNRVDHIVIGASPPNMVGRNILPPVADRVVTDAPCSVTIVRPRA</sequence>
<dbReference type="PANTHER" id="PTHR43289">
    <property type="entry name" value="MITOGEN-ACTIVATED PROTEIN KINASE KINASE KINASE 20-RELATED"/>
    <property type="match status" value="1"/>
</dbReference>
<dbReference type="SUPFAM" id="SSF56112">
    <property type="entry name" value="Protein kinase-like (PK-like)"/>
    <property type="match status" value="1"/>
</dbReference>
<evidence type="ECO:0000256" key="4">
    <source>
        <dbReference type="ARBA" id="ARBA00022840"/>
    </source>
</evidence>
<name>A0A840BKI7_9RHOO</name>
<dbReference type="InterPro" id="IPR000719">
    <property type="entry name" value="Prot_kinase_dom"/>
</dbReference>
<dbReference type="CDD" id="cd00293">
    <property type="entry name" value="USP-like"/>
    <property type="match status" value="1"/>
</dbReference>
<feature type="domain" description="Protein kinase" evidence="5">
    <location>
        <begin position="15"/>
        <end position="277"/>
    </location>
</feature>
<evidence type="ECO:0000259" key="5">
    <source>
        <dbReference type="PROSITE" id="PS50011"/>
    </source>
</evidence>
<reference evidence="6 7" key="1">
    <citation type="submission" date="2020-08" db="EMBL/GenBank/DDBJ databases">
        <title>Genomic Encyclopedia of Type Strains, Phase IV (KMG-IV): sequencing the most valuable type-strain genomes for metagenomic binning, comparative biology and taxonomic classification.</title>
        <authorList>
            <person name="Goeker M."/>
        </authorList>
    </citation>
    <scope>NUCLEOTIDE SEQUENCE [LARGE SCALE GENOMIC DNA]</scope>
    <source>
        <strain evidence="6 7">DSM 106739</strain>
    </source>
</reference>
<evidence type="ECO:0000313" key="7">
    <source>
        <dbReference type="Proteomes" id="UP000561045"/>
    </source>
</evidence>
<dbReference type="InterPro" id="IPR011009">
    <property type="entry name" value="Kinase-like_dom_sf"/>
</dbReference>
<dbReference type="AlphaFoldDB" id="A0A840BKI7"/>
<dbReference type="PROSITE" id="PS50011">
    <property type="entry name" value="PROTEIN_KINASE_DOM"/>
    <property type="match status" value="1"/>
</dbReference>
<dbReference type="Gene3D" id="3.40.50.620">
    <property type="entry name" value="HUPs"/>
    <property type="match status" value="1"/>
</dbReference>
<evidence type="ECO:0000256" key="2">
    <source>
        <dbReference type="ARBA" id="ARBA00022741"/>
    </source>
</evidence>
<dbReference type="InterPro" id="IPR006016">
    <property type="entry name" value="UspA"/>
</dbReference>
<evidence type="ECO:0000256" key="3">
    <source>
        <dbReference type="ARBA" id="ARBA00022777"/>
    </source>
</evidence>
<comment type="caution">
    <text evidence="6">The sequence shown here is derived from an EMBL/GenBank/DDBJ whole genome shotgun (WGS) entry which is preliminary data.</text>
</comment>
<dbReference type="Pfam" id="PF00069">
    <property type="entry name" value="Pkinase"/>
    <property type="match status" value="1"/>
</dbReference>
<dbReference type="Gene3D" id="1.10.510.10">
    <property type="entry name" value="Transferase(Phosphotransferase) domain 1"/>
    <property type="match status" value="1"/>
</dbReference>
<dbReference type="RefSeq" id="WP_183634698.1">
    <property type="nucleotide sequence ID" value="NZ_BAABLE010000011.1"/>
</dbReference>
<keyword evidence="4" id="KW-0067">ATP-binding</keyword>
<dbReference type="SMART" id="SM00220">
    <property type="entry name" value="S_TKc"/>
    <property type="match status" value="1"/>
</dbReference>
<dbReference type="PANTHER" id="PTHR43289:SF34">
    <property type="entry name" value="SERINE_THREONINE-PROTEIN KINASE YBDM-RELATED"/>
    <property type="match status" value="1"/>
</dbReference>
<dbReference type="EMBL" id="JACIET010000001">
    <property type="protein sequence ID" value="MBB4012934.1"/>
    <property type="molecule type" value="Genomic_DNA"/>
</dbReference>
<gene>
    <name evidence="6" type="ORF">GGR36_002242</name>
</gene>
<dbReference type="GO" id="GO:0005524">
    <property type="term" value="F:ATP binding"/>
    <property type="evidence" value="ECO:0007669"/>
    <property type="project" value="UniProtKB-KW"/>
</dbReference>
<evidence type="ECO:0000313" key="6">
    <source>
        <dbReference type="EMBL" id="MBB4012934.1"/>
    </source>
</evidence>
<keyword evidence="7" id="KW-1185">Reference proteome</keyword>
<dbReference type="PROSITE" id="PS00108">
    <property type="entry name" value="PROTEIN_KINASE_ST"/>
    <property type="match status" value="1"/>
</dbReference>
<keyword evidence="3" id="KW-0418">Kinase</keyword>
<dbReference type="SUPFAM" id="SSF52402">
    <property type="entry name" value="Adenine nucleotide alpha hydrolases-like"/>
    <property type="match status" value="1"/>
</dbReference>
<dbReference type="InterPro" id="IPR008271">
    <property type="entry name" value="Ser/Thr_kinase_AS"/>
</dbReference>
<dbReference type="CDD" id="cd14014">
    <property type="entry name" value="STKc_PknB_like"/>
    <property type="match status" value="1"/>
</dbReference>
<dbReference type="Proteomes" id="UP000561045">
    <property type="component" value="Unassembled WGS sequence"/>
</dbReference>
<dbReference type="Pfam" id="PF00582">
    <property type="entry name" value="Usp"/>
    <property type="match status" value="1"/>
</dbReference>
<dbReference type="Gene3D" id="3.30.200.20">
    <property type="entry name" value="Phosphorylase Kinase, domain 1"/>
    <property type="match status" value="1"/>
</dbReference>